<reference evidence="1 2" key="1">
    <citation type="submission" date="2018-02" db="EMBL/GenBank/DDBJ databases">
        <title>The draft genome of Phyllobacterium myrsinacearum DSM5892.</title>
        <authorList>
            <person name="Li L."/>
            <person name="Liu L."/>
            <person name="Zhang X."/>
            <person name="Wang T."/>
        </authorList>
    </citation>
    <scope>NUCLEOTIDE SEQUENCE [LARGE SCALE GENOMIC DNA]</scope>
    <source>
        <strain evidence="1 2">DSM 5892</strain>
    </source>
</reference>
<comment type="caution">
    <text evidence="1">The sequence shown here is derived from an EMBL/GenBank/DDBJ whole genome shotgun (WGS) entry which is preliminary data.</text>
</comment>
<dbReference type="Proteomes" id="UP000238563">
    <property type="component" value="Unassembled WGS sequence"/>
</dbReference>
<gene>
    <name evidence="1" type="ORF">C5750_10480</name>
</gene>
<proteinExistence type="predicted"/>
<protein>
    <submittedName>
        <fullName evidence="1">Uncharacterized protein</fullName>
    </submittedName>
</protein>
<evidence type="ECO:0000313" key="1">
    <source>
        <dbReference type="EMBL" id="PRD55562.1"/>
    </source>
</evidence>
<dbReference type="EMBL" id="PVBT01000002">
    <property type="protein sequence ID" value="PRD55562.1"/>
    <property type="molecule type" value="Genomic_DNA"/>
</dbReference>
<dbReference type="OrthoDB" id="8115735at2"/>
<dbReference type="AlphaFoldDB" id="A0A2S9JR55"/>
<evidence type="ECO:0000313" key="2">
    <source>
        <dbReference type="Proteomes" id="UP000238563"/>
    </source>
</evidence>
<accession>A0A2S9JR55</accession>
<name>A0A2S9JR55_9HYPH</name>
<keyword evidence="2" id="KW-1185">Reference proteome</keyword>
<sequence length="111" mass="12416">MKDSCPVLTPAERQYLEIQDRVQQAMLVTIYKAIDDATAQAAAELKSTEWQQEPPPRDYFAAVAHQRLFVLLCGGDTETYEGGNPQLATHILQNGQNISDHYWGNRKAGNP</sequence>
<organism evidence="1 2">
    <name type="scientific">Phyllobacterium myrsinacearum</name>
    <dbReference type="NCBI Taxonomy" id="28101"/>
    <lineage>
        <taxon>Bacteria</taxon>
        <taxon>Pseudomonadati</taxon>
        <taxon>Pseudomonadota</taxon>
        <taxon>Alphaproteobacteria</taxon>
        <taxon>Hyphomicrobiales</taxon>
        <taxon>Phyllobacteriaceae</taxon>
        <taxon>Phyllobacterium</taxon>
    </lineage>
</organism>
<dbReference type="RefSeq" id="WP_105733791.1">
    <property type="nucleotide sequence ID" value="NZ_PVBT01000002.1"/>
</dbReference>